<evidence type="ECO:0000256" key="1">
    <source>
        <dbReference type="ARBA" id="ARBA00023015"/>
    </source>
</evidence>
<dbReference type="AlphaFoldDB" id="A0A4R5KDJ5"/>
<dbReference type="RefSeq" id="WP_133234384.1">
    <property type="nucleotide sequence ID" value="NZ_SMRT01000017.1"/>
</dbReference>
<evidence type="ECO:0000256" key="3">
    <source>
        <dbReference type="ARBA" id="ARBA00023163"/>
    </source>
</evidence>
<dbReference type="CDD" id="cd01392">
    <property type="entry name" value="HTH_LacI"/>
    <property type="match status" value="1"/>
</dbReference>
<keyword evidence="2" id="KW-0238">DNA-binding</keyword>
<dbReference type="InterPro" id="IPR010982">
    <property type="entry name" value="Lambda_DNA-bd_dom_sf"/>
</dbReference>
<feature type="domain" description="HTH lacI-type" evidence="4">
    <location>
        <begin position="2"/>
        <end position="56"/>
    </location>
</feature>
<protein>
    <submittedName>
        <fullName evidence="5">LacI family transcriptional regulator</fullName>
    </submittedName>
</protein>
<dbReference type="Pfam" id="PF13377">
    <property type="entry name" value="Peripla_BP_3"/>
    <property type="match status" value="1"/>
</dbReference>
<dbReference type="PANTHER" id="PTHR30146:SF109">
    <property type="entry name" value="HTH-TYPE TRANSCRIPTIONAL REGULATOR GALS"/>
    <property type="match status" value="1"/>
</dbReference>
<dbReference type="PANTHER" id="PTHR30146">
    <property type="entry name" value="LACI-RELATED TRANSCRIPTIONAL REPRESSOR"/>
    <property type="match status" value="1"/>
</dbReference>
<evidence type="ECO:0000256" key="2">
    <source>
        <dbReference type="ARBA" id="ARBA00023125"/>
    </source>
</evidence>
<evidence type="ECO:0000313" key="5">
    <source>
        <dbReference type="EMBL" id="TDF93293.1"/>
    </source>
</evidence>
<accession>A0A4R5KDJ5</accession>
<dbReference type="PROSITE" id="PS50932">
    <property type="entry name" value="HTH_LACI_2"/>
    <property type="match status" value="1"/>
</dbReference>
<dbReference type="CDD" id="cd06267">
    <property type="entry name" value="PBP1_LacI_sugar_binding-like"/>
    <property type="match status" value="1"/>
</dbReference>
<dbReference type="GO" id="GO:0000976">
    <property type="term" value="F:transcription cis-regulatory region binding"/>
    <property type="evidence" value="ECO:0007669"/>
    <property type="project" value="TreeGrafter"/>
</dbReference>
<dbReference type="Gene3D" id="3.40.50.2300">
    <property type="match status" value="2"/>
</dbReference>
<proteinExistence type="predicted"/>
<reference evidence="5 6" key="1">
    <citation type="submission" date="2019-03" db="EMBL/GenBank/DDBJ databases">
        <title>This is whole genome sequence of Paenibacillus sp MS74 strain.</title>
        <authorList>
            <person name="Trinh H.N."/>
        </authorList>
    </citation>
    <scope>NUCLEOTIDE SEQUENCE [LARGE SCALE GENOMIC DNA]</scope>
    <source>
        <strain evidence="5 6">MS74</strain>
    </source>
</reference>
<dbReference type="SUPFAM" id="SSF53822">
    <property type="entry name" value="Periplasmic binding protein-like I"/>
    <property type="match status" value="1"/>
</dbReference>
<keyword evidence="3" id="KW-0804">Transcription</keyword>
<dbReference type="GO" id="GO:0003700">
    <property type="term" value="F:DNA-binding transcription factor activity"/>
    <property type="evidence" value="ECO:0007669"/>
    <property type="project" value="TreeGrafter"/>
</dbReference>
<keyword evidence="6" id="KW-1185">Reference proteome</keyword>
<dbReference type="InterPro" id="IPR046335">
    <property type="entry name" value="LacI/GalR-like_sensor"/>
</dbReference>
<name>A0A4R5KDJ5_9BACL</name>
<comment type="caution">
    <text evidence="5">The sequence shown here is derived from an EMBL/GenBank/DDBJ whole genome shotgun (WGS) entry which is preliminary data.</text>
</comment>
<gene>
    <name evidence="5" type="ORF">E1757_27850</name>
</gene>
<sequence length="338" mass="37336">MVSSKDVAKLAGCSQATVSRVLNNPESVRPDTRTKVLNAMKALNYQPNLAARSLVARSTRTIALVSGTLKNNFFAQSTDQIVTYAAGRGYKTMVYFENEGSLEEMMTAVQGYKVDGIIVSCVKLDDPHFTQLEQLGIPYMLFNRRHRSACNYVAMDNEAAGGLLTRHLLDMGHRDIAYLSGPPDISTFYERWAGFEKAMAEARLSVRQELVHFNASDALEAQKLAWKLMQLASPPTAIICVNDEMAIACLDALLSMGLSVPSQVALAGFDDIGLASHQAIQLTSVGQHKFRMGEMAAEHLIAMIEAGPSDRTRPQDEPRIQIKFKPELFVRRSTSYKI</sequence>
<keyword evidence="1" id="KW-0805">Transcription regulation</keyword>
<dbReference type="Gene3D" id="1.10.260.40">
    <property type="entry name" value="lambda repressor-like DNA-binding domains"/>
    <property type="match status" value="1"/>
</dbReference>
<dbReference type="Proteomes" id="UP000295636">
    <property type="component" value="Unassembled WGS sequence"/>
</dbReference>
<dbReference type="SMART" id="SM00354">
    <property type="entry name" value="HTH_LACI"/>
    <property type="match status" value="1"/>
</dbReference>
<organism evidence="5 6">
    <name type="scientific">Paenibacillus piri</name>
    <dbReference type="NCBI Taxonomy" id="2547395"/>
    <lineage>
        <taxon>Bacteria</taxon>
        <taxon>Bacillati</taxon>
        <taxon>Bacillota</taxon>
        <taxon>Bacilli</taxon>
        <taxon>Bacillales</taxon>
        <taxon>Paenibacillaceae</taxon>
        <taxon>Paenibacillus</taxon>
    </lineage>
</organism>
<dbReference type="Pfam" id="PF00356">
    <property type="entry name" value="LacI"/>
    <property type="match status" value="1"/>
</dbReference>
<dbReference type="SUPFAM" id="SSF47413">
    <property type="entry name" value="lambda repressor-like DNA-binding domains"/>
    <property type="match status" value="1"/>
</dbReference>
<evidence type="ECO:0000313" key="6">
    <source>
        <dbReference type="Proteomes" id="UP000295636"/>
    </source>
</evidence>
<dbReference type="OrthoDB" id="9796186at2"/>
<dbReference type="InterPro" id="IPR028082">
    <property type="entry name" value="Peripla_BP_I"/>
</dbReference>
<dbReference type="EMBL" id="SMRT01000017">
    <property type="protein sequence ID" value="TDF93293.1"/>
    <property type="molecule type" value="Genomic_DNA"/>
</dbReference>
<evidence type="ECO:0000259" key="4">
    <source>
        <dbReference type="PROSITE" id="PS50932"/>
    </source>
</evidence>
<dbReference type="InterPro" id="IPR000843">
    <property type="entry name" value="HTH_LacI"/>
</dbReference>